<proteinExistence type="predicted"/>
<sequence length="64" mass="7207">MKYLNYIIIIIGAIIAMYAKADANQNQFILIAGIVLLMVGAYRISRSISSKTTDDSDEFYQDKN</sequence>
<keyword evidence="1" id="KW-0472">Membrane</keyword>
<evidence type="ECO:0000256" key="1">
    <source>
        <dbReference type="SAM" id="Phobius"/>
    </source>
</evidence>
<feature type="transmembrane region" description="Helical" evidence="1">
    <location>
        <begin position="5"/>
        <end position="21"/>
    </location>
</feature>
<keyword evidence="1" id="KW-0812">Transmembrane</keyword>
<dbReference type="AlphaFoldDB" id="A0A9X1I6C9"/>
<feature type="transmembrane region" description="Helical" evidence="1">
    <location>
        <begin position="27"/>
        <end position="44"/>
    </location>
</feature>
<organism evidence="2 3">
    <name type="scientific">Neotamlana sargassicola</name>
    <dbReference type="NCBI Taxonomy" id="2883125"/>
    <lineage>
        <taxon>Bacteria</taxon>
        <taxon>Pseudomonadati</taxon>
        <taxon>Bacteroidota</taxon>
        <taxon>Flavobacteriia</taxon>
        <taxon>Flavobacteriales</taxon>
        <taxon>Flavobacteriaceae</taxon>
        <taxon>Neotamlana</taxon>
    </lineage>
</organism>
<reference evidence="2" key="1">
    <citation type="submission" date="2021-10" db="EMBL/GenBank/DDBJ databases">
        <title>Tamlana sargassums sp. nov., and Tamlana laminarinivorans sp. nov., two new bacteria isolated from the brown alga.</title>
        <authorList>
            <person name="Li J."/>
        </authorList>
    </citation>
    <scope>NUCLEOTIDE SEQUENCE</scope>
    <source>
        <strain evidence="2">62-3</strain>
    </source>
</reference>
<gene>
    <name evidence="2" type="ORF">LG651_08465</name>
</gene>
<evidence type="ECO:0000313" key="2">
    <source>
        <dbReference type="EMBL" id="MCB4808283.1"/>
    </source>
</evidence>
<dbReference type="RefSeq" id="WP_226695704.1">
    <property type="nucleotide sequence ID" value="NZ_JAJAPX010000003.1"/>
</dbReference>
<comment type="caution">
    <text evidence="2">The sequence shown here is derived from an EMBL/GenBank/DDBJ whole genome shotgun (WGS) entry which is preliminary data.</text>
</comment>
<keyword evidence="3" id="KW-1185">Reference proteome</keyword>
<accession>A0A9X1I6C9</accession>
<protein>
    <submittedName>
        <fullName evidence="2">Uncharacterized protein</fullName>
    </submittedName>
</protein>
<dbReference type="EMBL" id="JAJAPX010000003">
    <property type="protein sequence ID" value="MCB4808283.1"/>
    <property type="molecule type" value="Genomic_DNA"/>
</dbReference>
<keyword evidence="1" id="KW-1133">Transmembrane helix</keyword>
<dbReference type="Proteomes" id="UP001139286">
    <property type="component" value="Unassembled WGS sequence"/>
</dbReference>
<name>A0A9X1I6C9_9FLAO</name>
<evidence type="ECO:0000313" key="3">
    <source>
        <dbReference type="Proteomes" id="UP001139286"/>
    </source>
</evidence>